<dbReference type="AlphaFoldDB" id="A0A9D1M1W5"/>
<evidence type="ECO:0000313" key="2">
    <source>
        <dbReference type="EMBL" id="HIU52092.1"/>
    </source>
</evidence>
<proteinExistence type="predicted"/>
<reference evidence="2" key="2">
    <citation type="journal article" date="2021" name="PeerJ">
        <title>Extensive microbial diversity within the chicken gut microbiome revealed by metagenomics and culture.</title>
        <authorList>
            <person name="Gilroy R."/>
            <person name="Ravi A."/>
            <person name="Getino M."/>
            <person name="Pursley I."/>
            <person name="Horton D.L."/>
            <person name="Alikhan N.F."/>
            <person name="Baker D."/>
            <person name="Gharbi K."/>
            <person name="Hall N."/>
            <person name="Watson M."/>
            <person name="Adriaenssens E.M."/>
            <person name="Foster-Nyarko E."/>
            <person name="Jarju S."/>
            <person name="Secka A."/>
            <person name="Antonio M."/>
            <person name="Oren A."/>
            <person name="Chaudhuri R.R."/>
            <person name="La Ragione R."/>
            <person name="Hildebrand F."/>
            <person name="Pallen M.J."/>
        </authorList>
    </citation>
    <scope>NUCLEOTIDE SEQUENCE</scope>
    <source>
        <strain evidence="2">CHK195-15760</strain>
    </source>
</reference>
<sequence length="114" mass="13514">MNILWKDKKRPIFGLPLSFTTYQLLEEKLLIDIGLIFKRQEEVRLYRIMDITLRQNILQRIFGVGTIHCSSADQSTPDFDIKDIKKPYEVKEMLSRIVEEERNKKMVSTSEFFG</sequence>
<dbReference type="InterPro" id="IPR005182">
    <property type="entry name" value="YdbS-like_PH"/>
</dbReference>
<evidence type="ECO:0000313" key="3">
    <source>
        <dbReference type="Proteomes" id="UP000824093"/>
    </source>
</evidence>
<dbReference type="Proteomes" id="UP000824093">
    <property type="component" value="Unassembled WGS sequence"/>
</dbReference>
<reference evidence="2" key="1">
    <citation type="submission" date="2020-10" db="EMBL/GenBank/DDBJ databases">
        <authorList>
            <person name="Gilroy R."/>
        </authorList>
    </citation>
    <scope>NUCLEOTIDE SEQUENCE</scope>
    <source>
        <strain evidence="2">CHK195-15760</strain>
    </source>
</reference>
<dbReference type="PANTHER" id="PTHR37938:SF1">
    <property type="entry name" value="BLL0215 PROTEIN"/>
    <property type="match status" value="1"/>
</dbReference>
<gene>
    <name evidence="2" type="ORF">IAB70_05710</name>
</gene>
<organism evidence="2 3">
    <name type="scientific">Candidatus Merdicola faecigallinarum</name>
    <dbReference type="NCBI Taxonomy" id="2840862"/>
    <lineage>
        <taxon>Bacteria</taxon>
        <taxon>Bacillati</taxon>
        <taxon>Bacillota</taxon>
        <taxon>Clostridia</taxon>
        <taxon>Candidatus Merdicola</taxon>
    </lineage>
</organism>
<accession>A0A9D1M1W5</accession>
<evidence type="ECO:0000259" key="1">
    <source>
        <dbReference type="Pfam" id="PF03703"/>
    </source>
</evidence>
<protein>
    <submittedName>
        <fullName evidence="2">PH domain-containing protein</fullName>
    </submittedName>
</protein>
<feature type="domain" description="YdbS-like PH" evidence="1">
    <location>
        <begin position="19"/>
        <end position="92"/>
    </location>
</feature>
<comment type="caution">
    <text evidence="2">The sequence shown here is derived from an EMBL/GenBank/DDBJ whole genome shotgun (WGS) entry which is preliminary data.</text>
</comment>
<dbReference type="Pfam" id="PF03703">
    <property type="entry name" value="bPH_2"/>
    <property type="match status" value="1"/>
</dbReference>
<name>A0A9D1M1W5_9FIRM</name>
<dbReference type="EMBL" id="DVNH01000044">
    <property type="protein sequence ID" value="HIU52092.1"/>
    <property type="molecule type" value="Genomic_DNA"/>
</dbReference>
<dbReference type="PANTHER" id="PTHR37938">
    <property type="entry name" value="BLL0215 PROTEIN"/>
    <property type="match status" value="1"/>
</dbReference>